<dbReference type="InterPro" id="IPR036318">
    <property type="entry name" value="FAD-bd_PCMH-like_sf"/>
</dbReference>
<dbReference type="Gene3D" id="3.30.465.10">
    <property type="match status" value="1"/>
</dbReference>
<accession>A0A1H2S9M6</accession>
<dbReference type="Proteomes" id="UP000182944">
    <property type="component" value="Unassembled WGS sequence"/>
</dbReference>
<dbReference type="InterPro" id="IPR016164">
    <property type="entry name" value="FAD-linked_Oxase-like_C"/>
</dbReference>
<evidence type="ECO:0000256" key="3">
    <source>
        <dbReference type="ARBA" id="ARBA00022630"/>
    </source>
</evidence>
<dbReference type="InterPro" id="IPR016167">
    <property type="entry name" value="FAD-bd_PCMH_sub1"/>
</dbReference>
<evidence type="ECO:0000256" key="1">
    <source>
        <dbReference type="ARBA" id="ARBA00001974"/>
    </source>
</evidence>
<dbReference type="InterPro" id="IPR004113">
    <property type="entry name" value="FAD-bd_oxidored_4_C"/>
</dbReference>
<dbReference type="AlphaFoldDB" id="A0A1H2S9M6"/>
<name>A0A1H2S9M6_9RHOB</name>
<dbReference type="InterPro" id="IPR006094">
    <property type="entry name" value="Oxid_FAD_bind_N"/>
</dbReference>
<sequence length="465" mass="48079">MTREPADDRLAATLPPGVLRPVEDRYLDDPRGRYLGRGGLVAAPRTVEEVAAVVRACAAARVGIVPRGGGTGLVGGSVMPDGPAPLILSLERMAAVRAVWPAEDVLVAEAGLTLAAVQEAARAAGRMFPLALASQGTAQLGGVLAANAGGTAVLRWGNARALCLGIEAVLPDGSILHDLKRLRKDNTGYALRDLLIGAEGTLGIITAASLRLAPVPAGVATAMLAVPGPAEALQLLALAQGRLSGCVTAFELIAGQGLAFLAEVLPAIRQPLPGAPWSVLLELSLPQGLDPDAALEGLLADAMEAGLVTDGALAQTGAQAAEFWSLREHLPEANRRIGSISSHDISLPLSEIPRFLDDAGAMLAAMGDMRINAFGHLGDGNLHYNVFPAPGRRRDDYDALRPRIQEAVHAMVVAREGSFSAEHGVGRLKTADLARWGDPARLAAMRAIKAALDPPGIMNPGAVLG</sequence>
<comment type="cofactor">
    <cofactor evidence="1">
        <name>FAD</name>
        <dbReference type="ChEBI" id="CHEBI:57692"/>
    </cofactor>
</comment>
<dbReference type="InterPro" id="IPR051264">
    <property type="entry name" value="FAD-oxidored/transferase_4"/>
</dbReference>
<dbReference type="Gene3D" id="3.30.43.10">
    <property type="entry name" value="Uridine Diphospho-n-acetylenolpyruvylglucosamine Reductase, domain 2"/>
    <property type="match status" value="1"/>
</dbReference>
<comment type="similarity">
    <text evidence="2">Belongs to the FAD-binding oxidoreductase/transferase type 4 family.</text>
</comment>
<dbReference type="GO" id="GO:0071949">
    <property type="term" value="F:FAD binding"/>
    <property type="evidence" value="ECO:0007669"/>
    <property type="project" value="InterPro"/>
</dbReference>
<evidence type="ECO:0000256" key="4">
    <source>
        <dbReference type="ARBA" id="ARBA00022827"/>
    </source>
</evidence>
<evidence type="ECO:0000313" key="6">
    <source>
        <dbReference type="EMBL" id="SDW28362.1"/>
    </source>
</evidence>
<reference evidence="7" key="1">
    <citation type="submission" date="2016-10" db="EMBL/GenBank/DDBJ databases">
        <authorList>
            <person name="Varghese N."/>
            <person name="Submissions S."/>
        </authorList>
    </citation>
    <scope>NUCLEOTIDE SEQUENCE [LARGE SCALE GENOMIC DNA]</scope>
    <source>
        <strain evidence="7">DSM 29303</strain>
    </source>
</reference>
<dbReference type="InterPro" id="IPR016171">
    <property type="entry name" value="Vanillyl_alc_oxidase_C-sub2"/>
</dbReference>
<dbReference type="Gene3D" id="3.30.70.2740">
    <property type="match status" value="1"/>
</dbReference>
<keyword evidence="7" id="KW-1185">Reference proteome</keyword>
<dbReference type="STRING" id="1545044.SAMN05444276_101563"/>
<dbReference type="PANTHER" id="PTHR43716:SF2">
    <property type="entry name" value="BLL6224 PROTEIN"/>
    <property type="match status" value="1"/>
</dbReference>
<feature type="domain" description="FAD-binding PCMH-type" evidence="5">
    <location>
        <begin position="34"/>
        <end position="215"/>
    </location>
</feature>
<evidence type="ECO:0000259" key="5">
    <source>
        <dbReference type="PROSITE" id="PS51387"/>
    </source>
</evidence>
<keyword evidence="3" id="KW-0285">Flavoprotein</keyword>
<evidence type="ECO:0000313" key="7">
    <source>
        <dbReference type="Proteomes" id="UP000182944"/>
    </source>
</evidence>
<proteinExistence type="inferred from homology"/>
<dbReference type="GO" id="GO:0003824">
    <property type="term" value="F:catalytic activity"/>
    <property type="evidence" value="ECO:0007669"/>
    <property type="project" value="InterPro"/>
</dbReference>
<evidence type="ECO:0000256" key="2">
    <source>
        <dbReference type="ARBA" id="ARBA00008000"/>
    </source>
</evidence>
<dbReference type="Pfam" id="PF02913">
    <property type="entry name" value="FAD-oxidase_C"/>
    <property type="match status" value="1"/>
</dbReference>
<dbReference type="InterPro" id="IPR016166">
    <property type="entry name" value="FAD-bd_PCMH"/>
</dbReference>
<dbReference type="SUPFAM" id="SSF55103">
    <property type="entry name" value="FAD-linked oxidases, C-terminal domain"/>
    <property type="match status" value="1"/>
</dbReference>
<dbReference type="InterPro" id="IPR016169">
    <property type="entry name" value="FAD-bd_PCMH_sub2"/>
</dbReference>
<organism evidence="6 7">
    <name type="scientific">Paracoccus sanguinis</name>
    <dbReference type="NCBI Taxonomy" id="1545044"/>
    <lineage>
        <taxon>Bacteria</taxon>
        <taxon>Pseudomonadati</taxon>
        <taxon>Pseudomonadota</taxon>
        <taxon>Alphaproteobacteria</taxon>
        <taxon>Rhodobacterales</taxon>
        <taxon>Paracoccaceae</taxon>
        <taxon>Paracoccus</taxon>
    </lineage>
</organism>
<dbReference type="OrthoDB" id="9811557at2"/>
<dbReference type="Gene3D" id="3.30.70.2190">
    <property type="match status" value="1"/>
</dbReference>
<protein>
    <submittedName>
        <fullName evidence="6">FAD/FMN-containing dehydrogenase</fullName>
    </submittedName>
</protein>
<dbReference type="GO" id="GO:0022904">
    <property type="term" value="P:respiratory electron transport chain"/>
    <property type="evidence" value="ECO:0007669"/>
    <property type="project" value="TreeGrafter"/>
</dbReference>
<dbReference type="SUPFAM" id="SSF56176">
    <property type="entry name" value="FAD-binding/transporter-associated domain-like"/>
    <property type="match status" value="1"/>
</dbReference>
<dbReference type="RefSeq" id="WP_036735473.1">
    <property type="nucleotide sequence ID" value="NZ_FNNA01000001.1"/>
</dbReference>
<dbReference type="EMBL" id="FNNA01000001">
    <property type="protein sequence ID" value="SDW28362.1"/>
    <property type="molecule type" value="Genomic_DNA"/>
</dbReference>
<dbReference type="PANTHER" id="PTHR43716">
    <property type="entry name" value="D-2-HYDROXYGLUTARATE DEHYDROGENASE, MITOCHONDRIAL"/>
    <property type="match status" value="1"/>
</dbReference>
<gene>
    <name evidence="6" type="ORF">SAMN05444276_101563</name>
</gene>
<dbReference type="PROSITE" id="PS51387">
    <property type="entry name" value="FAD_PCMH"/>
    <property type="match status" value="1"/>
</dbReference>
<dbReference type="Gene3D" id="1.10.45.10">
    <property type="entry name" value="Vanillyl-alcohol Oxidase, Chain A, domain 4"/>
    <property type="match status" value="1"/>
</dbReference>
<dbReference type="Pfam" id="PF01565">
    <property type="entry name" value="FAD_binding_4"/>
    <property type="match status" value="1"/>
</dbReference>
<keyword evidence="4" id="KW-0274">FAD</keyword>
<dbReference type="FunFam" id="1.10.45.10:FF:000001">
    <property type="entry name" value="D-lactate dehydrogenase mitochondrial"/>
    <property type="match status" value="1"/>
</dbReference>